<gene>
    <name evidence="2" type="ORF">LQ318_12360</name>
</gene>
<comment type="caution">
    <text evidence="2">The sequence shown here is derived from an EMBL/GenBank/DDBJ whole genome shotgun (WGS) entry which is preliminary data.</text>
</comment>
<dbReference type="EMBL" id="JAJNDC010000003">
    <property type="protein sequence ID" value="MCW9713696.1"/>
    <property type="molecule type" value="Genomic_DNA"/>
</dbReference>
<organism evidence="2 3">
    <name type="scientific">Fodinibius salicampi</name>
    <dbReference type="NCBI Taxonomy" id="1920655"/>
    <lineage>
        <taxon>Bacteria</taxon>
        <taxon>Pseudomonadati</taxon>
        <taxon>Balneolota</taxon>
        <taxon>Balneolia</taxon>
        <taxon>Balneolales</taxon>
        <taxon>Balneolaceae</taxon>
        <taxon>Fodinibius</taxon>
    </lineage>
</organism>
<dbReference type="InterPro" id="IPR029464">
    <property type="entry name" value="HSDR_N"/>
</dbReference>
<reference evidence="2 3" key="1">
    <citation type="submission" date="2021-11" db="EMBL/GenBank/DDBJ databases">
        <title>Aliifidinibius sp. nov., a new bacterium isolated from saline soil.</title>
        <authorList>
            <person name="Galisteo C."/>
            <person name="De La Haba R."/>
            <person name="Sanchez-Porro C."/>
            <person name="Ventosa A."/>
        </authorList>
    </citation>
    <scope>NUCLEOTIDE SEQUENCE [LARGE SCALE GENOMIC DNA]</scope>
    <source>
        <strain evidence="2 3">KACC 190600</strain>
    </source>
</reference>
<evidence type="ECO:0000313" key="2">
    <source>
        <dbReference type="EMBL" id="MCW9713696.1"/>
    </source>
</evidence>
<proteinExistence type="predicted"/>
<evidence type="ECO:0000259" key="1">
    <source>
        <dbReference type="Pfam" id="PF13588"/>
    </source>
</evidence>
<sequence length="305" mass="35620">MESIAISTYPQVVWRAGKKMLWNTIHRKPLKNLPEERVRLRIIEFLIRAGWSKHRISTEESIGKLAGTEMRTDIICYSQQFEPRILVECKAEYVPISGDTARQAARYNQHVEAPYLLLTNGVTDFWYQMGGQKVKKLGTRPSGLPENLSQFQKNFEYWRERGFAGEKASPVLRKWFMKMLPEIWDSRHYADIRYLSFNQELSDLNLSHYYYVHSLEEERRLAFSTLTTAYGGSRMTAILNEQNKNRAVLEINLDLLFDESSRNTTVYSNGGTHLFDLSDYFDLDTFLKPSELSEKLLEVIKEYAT</sequence>
<dbReference type="RefSeq" id="WP_265790555.1">
    <property type="nucleotide sequence ID" value="NZ_BAABRS010000003.1"/>
</dbReference>
<accession>A0ABT3Q0T6</accession>
<dbReference type="Pfam" id="PF13588">
    <property type="entry name" value="HSDR_N_2"/>
    <property type="match status" value="1"/>
</dbReference>
<feature type="domain" description="Type I restriction enzyme R protein N-terminal" evidence="1">
    <location>
        <begin position="34"/>
        <end position="134"/>
    </location>
</feature>
<dbReference type="Proteomes" id="UP001207337">
    <property type="component" value="Unassembled WGS sequence"/>
</dbReference>
<protein>
    <submittedName>
        <fullName evidence="2">Type I restriction enzyme HsdR N-terminal domain-containing protein</fullName>
    </submittedName>
</protein>
<dbReference type="Gene3D" id="3.90.1570.30">
    <property type="match status" value="1"/>
</dbReference>
<keyword evidence="3" id="KW-1185">Reference proteome</keyword>
<name>A0ABT3Q0T6_9BACT</name>
<evidence type="ECO:0000313" key="3">
    <source>
        <dbReference type="Proteomes" id="UP001207337"/>
    </source>
</evidence>